<keyword evidence="1" id="KW-1133">Transmembrane helix</keyword>
<keyword evidence="1" id="KW-0472">Membrane</keyword>
<sequence>MIRAIKEYFETRELFKRAAKDLKNKDLQAKAKYAYEHRGDKMLTIIDCLAIVCAVLILIGIVWCWM</sequence>
<accession>A0A8S5M430</accession>
<evidence type="ECO:0000313" key="2">
    <source>
        <dbReference type="EMBL" id="DAD76950.1"/>
    </source>
</evidence>
<protein>
    <submittedName>
        <fullName evidence="2">Uncharacterized protein</fullName>
    </submittedName>
</protein>
<feature type="transmembrane region" description="Helical" evidence="1">
    <location>
        <begin position="42"/>
        <end position="63"/>
    </location>
</feature>
<reference evidence="2" key="1">
    <citation type="journal article" date="2021" name="Proc. Natl. Acad. Sci. U.S.A.">
        <title>A Catalog of Tens of Thousands of Viruses from Human Metagenomes Reveals Hidden Associations with Chronic Diseases.</title>
        <authorList>
            <person name="Tisza M.J."/>
            <person name="Buck C.B."/>
        </authorList>
    </citation>
    <scope>NUCLEOTIDE SEQUENCE</scope>
    <source>
        <strain evidence="2">CtnYE48</strain>
    </source>
</reference>
<organism evidence="2">
    <name type="scientific">Podoviridae sp. ctnYE48</name>
    <dbReference type="NCBI Taxonomy" id="2826576"/>
    <lineage>
        <taxon>Viruses</taxon>
        <taxon>Duplodnaviria</taxon>
        <taxon>Heunggongvirae</taxon>
        <taxon>Uroviricota</taxon>
        <taxon>Caudoviricetes</taxon>
    </lineage>
</organism>
<evidence type="ECO:0000256" key="1">
    <source>
        <dbReference type="SAM" id="Phobius"/>
    </source>
</evidence>
<keyword evidence="1" id="KW-0812">Transmembrane</keyword>
<proteinExistence type="predicted"/>
<dbReference type="EMBL" id="BK014814">
    <property type="protein sequence ID" value="DAD76950.1"/>
    <property type="molecule type" value="Genomic_DNA"/>
</dbReference>
<name>A0A8S5M430_9CAUD</name>